<dbReference type="EMBL" id="CP021524">
    <property type="protein sequence ID" value="ARW10925.1"/>
    <property type="molecule type" value="Genomic_DNA"/>
</dbReference>
<evidence type="ECO:0000313" key="2">
    <source>
        <dbReference type="Proteomes" id="UP000195633"/>
    </source>
</evidence>
<proteinExistence type="predicted"/>
<protein>
    <submittedName>
        <fullName evidence="1">Antitoxin VapB</fullName>
    </submittedName>
</protein>
<gene>
    <name evidence="1" type="ORF">S101447_01863</name>
</gene>
<dbReference type="InterPro" id="IPR047976">
    <property type="entry name" value="Anti_VapB2-like"/>
</dbReference>
<reference evidence="1 2" key="1">
    <citation type="submission" date="2017-05" db="EMBL/GenBank/DDBJ databases">
        <title>Genome sequence of Acetobacter pasteurianus subsp. ascendens strain SRCM101447.</title>
        <authorList>
            <person name="Cho S.H."/>
        </authorList>
    </citation>
    <scope>NUCLEOTIDE SEQUENCE [LARGE SCALE GENOMIC DNA]</scope>
    <source>
        <strain evidence="1 2">SRCM101447</strain>
    </source>
</reference>
<dbReference type="Gene3D" id="2.10.260.10">
    <property type="match status" value="1"/>
</dbReference>
<dbReference type="STRING" id="481146.A4S02_05140"/>
<evidence type="ECO:0000313" key="1">
    <source>
        <dbReference type="EMBL" id="ARW10925.1"/>
    </source>
</evidence>
<sequence>MGRAEGPLYHLAELYAFGAEGPKNIGHHRLNGIYMTYIHRERYPMLTRTTLFLSNRSQAVRLPKMVAFGEQVRDVVIVSEGSRRIIAPADAAWDDFFAAPGVDLGERNQPAMQEREAL</sequence>
<dbReference type="Proteomes" id="UP000195633">
    <property type="component" value="Chromosome"/>
</dbReference>
<dbReference type="AlphaFoldDB" id="A0A1Y0UYS3"/>
<organism evidence="1 2">
    <name type="scientific">Acetobacter ascendens</name>
    <dbReference type="NCBI Taxonomy" id="481146"/>
    <lineage>
        <taxon>Bacteria</taxon>
        <taxon>Pseudomonadati</taxon>
        <taxon>Pseudomonadota</taxon>
        <taxon>Alphaproteobacteria</taxon>
        <taxon>Acetobacterales</taxon>
        <taxon>Acetobacteraceae</taxon>
        <taxon>Acetobacter</taxon>
    </lineage>
</organism>
<name>A0A1Y0UYS3_9PROT</name>
<dbReference type="NCBIfam" id="NF040493">
    <property type="entry name" value="TA_anti_VapB"/>
    <property type="match status" value="1"/>
</dbReference>
<accession>A0A1Y0UYS3</accession>